<dbReference type="PANTHER" id="PTHR47377">
    <property type="entry name" value="RHODANESE-LIKE DOMAIN-CONTAINING PROTEIN 4, CHLOROPLASTIC"/>
    <property type="match status" value="1"/>
</dbReference>
<protein>
    <submittedName>
        <fullName evidence="2">Uncharacterized protein</fullName>
    </submittedName>
</protein>
<gene>
    <name evidence="2" type="ORF">SLEP1_g9897</name>
</gene>
<evidence type="ECO:0000256" key="1">
    <source>
        <dbReference type="SAM" id="MobiDB-lite"/>
    </source>
</evidence>
<dbReference type="PANTHER" id="PTHR47377:SF1">
    <property type="entry name" value="RHODANESE-LIKE DOMAIN-CONTAINING PROTEIN 4, CHLOROPLASTIC"/>
    <property type="match status" value="1"/>
</dbReference>
<comment type="caution">
    <text evidence="2">The sequence shown here is derived from an EMBL/GenBank/DDBJ whole genome shotgun (WGS) entry which is preliminary data.</text>
</comment>
<feature type="region of interest" description="Disordered" evidence="1">
    <location>
        <begin position="214"/>
        <end position="284"/>
    </location>
</feature>
<dbReference type="InterPro" id="IPR036873">
    <property type="entry name" value="Rhodanese-like_dom_sf"/>
</dbReference>
<evidence type="ECO:0000313" key="3">
    <source>
        <dbReference type="Proteomes" id="UP001054252"/>
    </source>
</evidence>
<organism evidence="2 3">
    <name type="scientific">Rubroshorea leprosula</name>
    <dbReference type="NCBI Taxonomy" id="152421"/>
    <lineage>
        <taxon>Eukaryota</taxon>
        <taxon>Viridiplantae</taxon>
        <taxon>Streptophyta</taxon>
        <taxon>Embryophyta</taxon>
        <taxon>Tracheophyta</taxon>
        <taxon>Spermatophyta</taxon>
        <taxon>Magnoliopsida</taxon>
        <taxon>eudicotyledons</taxon>
        <taxon>Gunneridae</taxon>
        <taxon>Pentapetalae</taxon>
        <taxon>rosids</taxon>
        <taxon>malvids</taxon>
        <taxon>Malvales</taxon>
        <taxon>Dipterocarpaceae</taxon>
        <taxon>Rubroshorea</taxon>
    </lineage>
</organism>
<feature type="compositionally biased region" description="Pro residues" evidence="1">
    <location>
        <begin position="260"/>
        <end position="284"/>
    </location>
</feature>
<dbReference type="InterPro" id="IPR044240">
    <property type="entry name" value="STR4-like"/>
</dbReference>
<proteinExistence type="predicted"/>
<keyword evidence="3" id="KW-1185">Reference proteome</keyword>
<reference evidence="2 3" key="1">
    <citation type="journal article" date="2021" name="Commun. Biol.">
        <title>The genome of Shorea leprosula (Dipterocarpaceae) highlights the ecological relevance of drought in aseasonal tropical rainforests.</title>
        <authorList>
            <person name="Ng K.K.S."/>
            <person name="Kobayashi M.J."/>
            <person name="Fawcett J.A."/>
            <person name="Hatakeyama M."/>
            <person name="Paape T."/>
            <person name="Ng C.H."/>
            <person name="Ang C.C."/>
            <person name="Tnah L.H."/>
            <person name="Lee C.T."/>
            <person name="Nishiyama T."/>
            <person name="Sese J."/>
            <person name="O'Brien M.J."/>
            <person name="Copetti D."/>
            <person name="Mohd Noor M.I."/>
            <person name="Ong R.C."/>
            <person name="Putra M."/>
            <person name="Sireger I.Z."/>
            <person name="Indrioko S."/>
            <person name="Kosugi Y."/>
            <person name="Izuno A."/>
            <person name="Isagi Y."/>
            <person name="Lee S.L."/>
            <person name="Shimizu K.K."/>
        </authorList>
    </citation>
    <scope>NUCLEOTIDE SEQUENCE [LARGE SCALE GENOMIC DNA]</scope>
    <source>
        <strain evidence="2">214</strain>
    </source>
</reference>
<dbReference type="Gene3D" id="3.40.250.10">
    <property type="entry name" value="Rhodanese-like domain"/>
    <property type="match status" value="1"/>
</dbReference>
<accession>A0AAV5IAW3</accession>
<sequence length="284" mass="30276">MEALNATSLTPLSVLCEKRSEPRRISSLPTISASKLSSSATFNRTSPTLQDCLSRSLHGGLALLSSVFAGDFAQALTYEEGLQPLTGSSRSEVESSGVLDTVVGFVTENPAIVASGAAILAVPIVLSQVFGKSKPWGSESPKSAYAKLGEDAGAQLLDIRGPKEFREVGSPDVRGLGKKPVSIVYKSEEKPRFLKKLSLKFKKPENTTLFILDNPEPANVQKAEPAQLTTEPKVEAAAERSPQINSVAKTEAKAESVPGFPRPLSPYPYYPDLKPPTSPSPSQP</sequence>
<dbReference type="EMBL" id="BPVZ01000010">
    <property type="protein sequence ID" value="GKU96686.1"/>
    <property type="molecule type" value="Genomic_DNA"/>
</dbReference>
<dbReference type="Proteomes" id="UP001054252">
    <property type="component" value="Unassembled WGS sequence"/>
</dbReference>
<name>A0AAV5IAW3_9ROSI</name>
<evidence type="ECO:0000313" key="2">
    <source>
        <dbReference type="EMBL" id="GKU96686.1"/>
    </source>
</evidence>
<dbReference type="AlphaFoldDB" id="A0AAV5IAW3"/>